<dbReference type="AlphaFoldDB" id="A0A4S9ARK7"/>
<feature type="domain" description="PX" evidence="2">
    <location>
        <begin position="198"/>
        <end position="389"/>
    </location>
</feature>
<dbReference type="Proteomes" id="UP000304928">
    <property type="component" value="Unassembled WGS sequence"/>
</dbReference>
<dbReference type="Pfam" id="PF12828">
    <property type="entry name" value="PXB"/>
    <property type="match status" value="1"/>
</dbReference>
<dbReference type="InterPro" id="IPR024554">
    <property type="entry name" value="LEC1-like_C"/>
</dbReference>
<evidence type="ECO:0000259" key="2">
    <source>
        <dbReference type="Pfam" id="PF12825"/>
    </source>
</evidence>
<feature type="compositionally biased region" description="Basic and acidic residues" evidence="1">
    <location>
        <begin position="329"/>
        <end position="364"/>
    </location>
</feature>
<name>A0A4S9ARK7_AURPU</name>
<dbReference type="Pfam" id="PF12825">
    <property type="entry name" value="DUF3818"/>
    <property type="match status" value="2"/>
</dbReference>
<dbReference type="EMBL" id="QZAR01000385">
    <property type="protein sequence ID" value="THW82213.1"/>
    <property type="molecule type" value="Genomic_DNA"/>
</dbReference>
<organism evidence="4 5">
    <name type="scientific">Aureobasidium pullulans</name>
    <name type="common">Black yeast</name>
    <name type="synonym">Pullularia pullulans</name>
    <dbReference type="NCBI Taxonomy" id="5580"/>
    <lineage>
        <taxon>Eukaryota</taxon>
        <taxon>Fungi</taxon>
        <taxon>Dikarya</taxon>
        <taxon>Ascomycota</taxon>
        <taxon>Pezizomycotina</taxon>
        <taxon>Dothideomycetes</taxon>
        <taxon>Dothideomycetidae</taxon>
        <taxon>Dothideales</taxon>
        <taxon>Saccotheciaceae</taxon>
        <taxon>Aureobasidium</taxon>
    </lineage>
</organism>
<accession>A0A4S9ARK7</accession>
<proteinExistence type="predicted"/>
<comment type="caution">
    <text evidence="4">The sequence shown here is derived from an EMBL/GenBank/DDBJ whole genome shotgun (WGS) entry which is preliminary data.</text>
</comment>
<reference evidence="4 5" key="1">
    <citation type="submission" date="2018-10" db="EMBL/GenBank/DDBJ databases">
        <title>Fifty Aureobasidium pullulans genomes reveal a recombining polyextremotolerant generalist.</title>
        <authorList>
            <person name="Gostincar C."/>
            <person name="Turk M."/>
            <person name="Zajc J."/>
            <person name="Gunde-Cimerman N."/>
        </authorList>
    </citation>
    <scope>NUCLEOTIDE SEQUENCE [LARGE SCALE GENOMIC DNA]</scope>
    <source>
        <strain evidence="4 5">EXF-10507</strain>
    </source>
</reference>
<feature type="region of interest" description="Disordered" evidence="1">
    <location>
        <begin position="601"/>
        <end position="621"/>
    </location>
</feature>
<feature type="domain" description="PX-associated" evidence="3">
    <location>
        <begin position="38"/>
        <end position="154"/>
    </location>
</feature>
<dbReference type="InterPro" id="IPR024555">
    <property type="entry name" value="PX-associated"/>
</dbReference>
<evidence type="ECO:0000313" key="5">
    <source>
        <dbReference type="Proteomes" id="UP000304928"/>
    </source>
</evidence>
<dbReference type="PANTHER" id="PTHR47185:SF2">
    <property type="entry name" value="FUNGAL PROTEIN"/>
    <property type="match status" value="1"/>
</dbReference>
<evidence type="ECO:0008006" key="6">
    <source>
        <dbReference type="Google" id="ProtNLM"/>
    </source>
</evidence>
<feature type="region of interest" description="Disordered" evidence="1">
    <location>
        <begin position="329"/>
        <end position="366"/>
    </location>
</feature>
<dbReference type="GO" id="GO:0035091">
    <property type="term" value="F:phosphatidylinositol binding"/>
    <property type="evidence" value="ECO:0007669"/>
    <property type="project" value="TreeGrafter"/>
</dbReference>
<feature type="domain" description="PX" evidence="2">
    <location>
        <begin position="394"/>
        <end position="514"/>
    </location>
</feature>
<dbReference type="InterPro" id="IPR047168">
    <property type="entry name" value="LEC1-like"/>
</dbReference>
<gene>
    <name evidence="4" type="ORF">D6D15_10317</name>
</gene>
<protein>
    <recommendedName>
        <fullName evidence="6">PX domain-containing protein</fullName>
    </recommendedName>
</protein>
<evidence type="ECO:0000259" key="3">
    <source>
        <dbReference type="Pfam" id="PF12828"/>
    </source>
</evidence>
<evidence type="ECO:0000256" key="1">
    <source>
        <dbReference type="SAM" id="MobiDB-lite"/>
    </source>
</evidence>
<dbReference type="PANTHER" id="PTHR47185">
    <property type="entry name" value="PX DOMAIN-CONTAINING PROTEIN YPR097W"/>
    <property type="match status" value="1"/>
</dbReference>
<sequence>MRISAIHNSTPPSTSINSRLAFYNHNPSYHLFTLHMSTSHLSPEQSSALFDLLTHHATYDEICHFKTPAAIQEYGPPFQDTKKTTSPILQSLLSKFILPLPGLRDVSPDFWKVRIENIIEELAAANLSESYDKGVLGIRKTLATAISALIEYPARGCYGGIKKDESALKDQHFDPTKPDDVLRAWYVFMQQLVYGDLFEKLFAKAAETDDLSEHDSLVQAAHEFVVVNLASFMHYTLVVSPEGPSLLRMVENVHKLAPYTLMRQTLRVGNVATMINGMVKLMLAKVSVGTLTNWMGISSGADEGMNLMQQIISTVLGWDKKELRKRLEKIEKDKDAPSKEQREALKEWMDQSRQEQEETRKRSQDQSMSIVSTILSLSSASPDLNEKQHKLALEYLSLSLAVRDRNKIIDVLCHHSPDHLTQAVRDGVSAYEPMIRQVHQAVDLSATVADFQAFMDDMIKVAKPKKDGKPPSVEDFVHLLHSHMGASHRFIHQVAKNGPEVTQWFKDYVHKASANFRQEHTSPSIFDSLSTAFDGLKPDEQEKVRKEVDASAKYLDDLYASSAARISDVISNKASTPYGPGAYLARWQELLDSTLVTPETAKGPVRKGATSSVKQEARRDVDGEIKESGVELKQADKIVSDKTPAAPSAEMTIKLLSPKFRELLQSAK</sequence>
<evidence type="ECO:0000313" key="4">
    <source>
        <dbReference type="EMBL" id="THW82213.1"/>
    </source>
</evidence>